<dbReference type="HAMAP" id="MF_00238">
    <property type="entry name" value="Cytidyl_kinase_type1"/>
    <property type="match status" value="1"/>
</dbReference>
<feature type="domain" description="Cytidylate kinase" evidence="9">
    <location>
        <begin position="8"/>
        <end position="220"/>
    </location>
</feature>
<dbReference type="Proteomes" id="UP001628220">
    <property type="component" value="Unassembled WGS sequence"/>
</dbReference>
<dbReference type="PANTHER" id="PTHR21299">
    <property type="entry name" value="CYTIDYLATE KINASE/PANTOATE-BETA-ALANINE LIGASE"/>
    <property type="match status" value="1"/>
</dbReference>
<gene>
    <name evidence="8 10" type="primary">cmk</name>
    <name evidence="10" type="ORF">Tsumi_06960</name>
</gene>
<keyword evidence="11" id="KW-1185">Reference proteome</keyword>
<evidence type="ECO:0000256" key="3">
    <source>
        <dbReference type="ARBA" id="ARBA00022741"/>
    </source>
</evidence>
<comment type="catalytic activity">
    <reaction evidence="6 8">
        <text>dCMP + ATP = dCDP + ADP</text>
        <dbReference type="Rhea" id="RHEA:25094"/>
        <dbReference type="ChEBI" id="CHEBI:30616"/>
        <dbReference type="ChEBI" id="CHEBI:57566"/>
        <dbReference type="ChEBI" id="CHEBI:58593"/>
        <dbReference type="ChEBI" id="CHEBI:456216"/>
        <dbReference type="EC" id="2.7.4.25"/>
    </reaction>
</comment>
<dbReference type="EMBL" id="BAAFSF010000001">
    <property type="protein sequence ID" value="GAB1251592.1"/>
    <property type="molecule type" value="Genomic_DNA"/>
</dbReference>
<dbReference type="SUPFAM" id="SSF52540">
    <property type="entry name" value="P-loop containing nucleoside triphosphate hydrolases"/>
    <property type="match status" value="1"/>
</dbReference>
<comment type="similarity">
    <text evidence="1 8">Belongs to the cytidylate kinase family. Type 1 subfamily.</text>
</comment>
<comment type="catalytic activity">
    <reaction evidence="7 8">
        <text>CMP + ATP = CDP + ADP</text>
        <dbReference type="Rhea" id="RHEA:11600"/>
        <dbReference type="ChEBI" id="CHEBI:30616"/>
        <dbReference type="ChEBI" id="CHEBI:58069"/>
        <dbReference type="ChEBI" id="CHEBI:60377"/>
        <dbReference type="ChEBI" id="CHEBI:456216"/>
        <dbReference type="EC" id="2.7.4.25"/>
    </reaction>
</comment>
<protein>
    <recommendedName>
        <fullName evidence="8">Cytidylate kinase</fullName>
        <shortName evidence="8">CK</shortName>
        <ecNumber evidence="8">2.7.4.25</ecNumber>
    </recommendedName>
    <alternativeName>
        <fullName evidence="8">Cytidine monophosphate kinase</fullName>
        <shortName evidence="8">CMP kinase</shortName>
    </alternativeName>
</protein>
<dbReference type="InterPro" id="IPR003136">
    <property type="entry name" value="Cytidylate_kin"/>
</dbReference>
<evidence type="ECO:0000313" key="11">
    <source>
        <dbReference type="Proteomes" id="UP001628220"/>
    </source>
</evidence>
<proteinExistence type="inferred from homology"/>
<dbReference type="InterPro" id="IPR011994">
    <property type="entry name" value="Cytidylate_kinase_dom"/>
</dbReference>
<keyword evidence="3 8" id="KW-0547">Nucleotide-binding</keyword>
<dbReference type="GO" id="GO:0016301">
    <property type="term" value="F:kinase activity"/>
    <property type="evidence" value="ECO:0007669"/>
    <property type="project" value="UniProtKB-KW"/>
</dbReference>
<evidence type="ECO:0000256" key="8">
    <source>
        <dbReference type="HAMAP-Rule" id="MF_00238"/>
    </source>
</evidence>
<accession>A0ABQ0E1Q9</accession>
<dbReference type="EC" id="2.7.4.25" evidence="8"/>
<dbReference type="CDD" id="cd02020">
    <property type="entry name" value="CMPK"/>
    <property type="match status" value="1"/>
</dbReference>
<dbReference type="PANTHER" id="PTHR21299:SF2">
    <property type="entry name" value="CYTIDYLATE KINASE"/>
    <property type="match status" value="1"/>
</dbReference>
<evidence type="ECO:0000259" key="9">
    <source>
        <dbReference type="Pfam" id="PF02224"/>
    </source>
</evidence>
<comment type="subcellular location">
    <subcellularLocation>
        <location evidence="8">Cytoplasm</location>
    </subcellularLocation>
</comment>
<keyword evidence="2 8" id="KW-0808">Transferase</keyword>
<keyword evidence="8" id="KW-0963">Cytoplasm</keyword>
<dbReference type="RefSeq" id="WP_411915397.1">
    <property type="nucleotide sequence ID" value="NZ_BAAFSF010000001.1"/>
</dbReference>
<dbReference type="Pfam" id="PF02224">
    <property type="entry name" value="Cytidylate_kin"/>
    <property type="match status" value="1"/>
</dbReference>
<evidence type="ECO:0000256" key="6">
    <source>
        <dbReference type="ARBA" id="ARBA00047615"/>
    </source>
</evidence>
<evidence type="ECO:0000256" key="5">
    <source>
        <dbReference type="ARBA" id="ARBA00022840"/>
    </source>
</evidence>
<evidence type="ECO:0000256" key="2">
    <source>
        <dbReference type="ARBA" id="ARBA00022679"/>
    </source>
</evidence>
<evidence type="ECO:0000256" key="7">
    <source>
        <dbReference type="ARBA" id="ARBA00048478"/>
    </source>
</evidence>
<evidence type="ECO:0000256" key="1">
    <source>
        <dbReference type="ARBA" id="ARBA00009427"/>
    </source>
</evidence>
<reference evidence="10 11" key="1">
    <citation type="journal article" date="2025" name="Int. J. Syst. Evol. Microbiol.">
        <title>Desulfovibrio falkowii sp. nov., Porphyromonas miyakawae sp. nov., Mediterraneibacter flintii sp. nov. and Owariibacterium komagatae gen. nov., sp. nov., isolated from human faeces.</title>
        <authorList>
            <person name="Hamaguchi T."/>
            <person name="Ohara M."/>
            <person name="Hisatomi A."/>
            <person name="Sekiguchi K."/>
            <person name="Takeda J.I."/>
            <person name="Ueyama J."/>
            <person name="Ito M."/>
            <person name="Nishiwaki H."/>
            <person name="Ogi T."/>
            <person name="Hirayama M."/>
            <person name="Ohkuma M."/>
            <person name="Sakamoto M."/>
            <person name="Ohno K."/>
        </authorList>
    </citation>
    <scope>NUCLEOTIDE SEQUENCE [LARGE SCALE GENOMIC DNA]</scope>
    <source>
        <strain evidence="10 11">13CB11C</strain>
    </source>
</reference>
<name>A0ABQ0E1Q9_9PORP</name>
<evidence type="ECO:0000256" key="4">
    <source>
        <dbReference type="ARBA" id="ARBA00022777"/>
    </source>
</evidence>
<organism evidence="10 11">
    <name type="scientific">Porphyromonas miyakawae</name>
    <dbReference type="NCBI Taxonomy" id="3137470"/>
    <lineage>
        <taxon>Bacteria</taxon>
        <taxon>Pseudomonadati</taxon>
        <taxon>Bacteroidota</taxon>
        <taxon>Bacteroidia</taxon>
        <taxon>Bacteroidales</taxon>
        <taxon>Porphyromonadaceae</taxon>
        <taxon>Porphyromonas</taxon>
    </lineage>
</organism>
<comment type="caution">
    <text evidence="10">The sequence shown here is derived from an EMBL/GenBank/DDBJ whole genome shotgun (WGS) entry which is preliminary data.</text>
</comment>
<feature type="binding site" evidence="8">
    <location>
        <begin position="12"/>
        <end position="20"/>
    </location>
    <ligand>
        <name>ATP</name>
        <dbReference type="ChEBI" id="CHEBI:30616"/>
    </ligand>
</feature>
<dbReference type="NCBIfam" id="TIGR00017">
    <property type="entry name" value="cmk"/>
    <property type="match status" value="1"/>
</dbReference>
<sequence>MPEKKIIVAIDGYSSCGKSTMAKALAKSLEYIYVDSGAMYRAVTLYSMEHNMWQNGKPLLEPLRSAMESIDIFFRRDENGELRTMLNGRDVEDDIRTMAVSELVSPISTIDFVRSKLTSLQQSFGKTRGIVMDGRDIGSTVFPDAELKVFVVCSPEERARRRYKELLAKGEQTDFETVLHNVQERDRIDSTRAISPLTKAEDAIELDNSSLTIEEQNALLLSLAQDRIRGNN</sequence>
<keyword evidence="5 8" id="KW-0067">ATP-binding</keyword>
<dbReference type="InterPro" id="IPR027417">
    <property type="entry name" value="P-loop_NTPase"/>
</dbReference>
<dbReference type="Gene3D" id="3.40.50.300">
    <property type="entry name" value="P-loop containing nucleotide triphosphate hydrolases"/>
    <property type="match status" value="1"/>
</dbReference>
<evidence type="ECO:0000313" key="10">
    <source>
        <dbReference type="EMBL" id="GAB1251592.1"/>
    </source>
</evidence>
<keyword evidence="4 8" id="KW-0418">Kinase</keyword>